<comment type="caution">
    <text evidence="2">The sequence shown here is derived from an EMBL/GenBank/DDBJ whole genome shotgun (WGS) entry which is preliminary data.</text>
</comment>
<name>A0A9D3Y8R9_DREPO</name>
<feature type="region of interest" description="Disordered" evidence="1">
    <location>
        <begin position="22"/>
        <end position="50"/>
    </location>
</feature>
<dbReference type="AlphaFoldDB" id="A0A9D3Y8R9"/>
<accession>A0A9D3Y8R9</accession>
<sequence>MFDWPSNWSVRCPNALLDEHDEEEEFNDGLGSFVTSDDQDTAPHEEPNQQVVPTLTYVHRTAGDEPHATDSNIGTGCVLPYDGSSPGDDCCGAGSDK</sequence>
<evidence type="ECO:0000313" key="2">
    <source>
        <dbReference type="EMBL" id="KAH3693859.1"/>
    </source>
</evidence>
<protein>
    <submittedName>
        <fullName evidence="2">Uncharacterized protein</fullName>
    </submittedName>
</protein>
<organism evidence="2 3">
    <name type="scientific">Dreissena polymorpha</name>
    <name type="common">Zebra mussel</name>
    <name type="synonym">Mytilus polymorpha</name>
    <dbReference type="NCBI Taxonomy" id="45954"/>
    <lineage>
        <taxon>Eukaryota</taxon>
        <taxon>Metazoa</taxon>
        <taxon>Spiralia</taxon>
        <taxon>Lophotrochozoa</taxon>
        <taxon>Mollusca</taxon>
        <taxon>Bivalvia</taxon>
        <taxon>Autobranchia</taxon>
        <taxon>Heteroconchia</taxon>
        <taxon>Euheterodonta</taxon>
        <taxon>Imparidentia</taxon>
        <taxon>Neoheterodontei</taxon>
        <taxon>Myida</taxon>
        <taxon>Dreissenoidea</taxon>
        <taxon>Dreissenidae</taxon>
        <taxon>Dreissena</taxon>
    </lineage>
</organism>
<evidence type="ECO:0000256" key="1">
    <source>
        <dbReference type="SAM" id="MobiDB-lite"/>
    </source>
</evidence>
<gene>
    <name evidence="2" type="ORF">DPMN_081298</name>
</gene>
<evidence type="ECO:0000313" key="3">
    <source>
        <dbReference type="Proteomes" id="UP000828390"/>
    </source>
</evidence>
<keyword evidence="3" id="KW-1185">Reference proteome</keyword>
<reference evidence="2" key="2">
    <citation type="submission" date="2020-11" db="EMBL/GenBank/DDBJ databases">
        <authorList>
            <person name="McCartney M.A."/>
            <person name="Auch B."/>
            <person name="Kono T."/>
            <person name="Mallez S."/>
            <person name="Becker A."/>
            <person name="Gohl D.M."/>
            <person name="Silverstein K.A.T."/>
            <person name="Koren S."/>
            <person name="Bechman K.B."/>
            <person name="Herman A."/>
            <person name="Abrahante J.E."/>
            <person name="Garbe J."/>
        </authorList>
    </citation>
    <scope>NUCLEOTIDE SEQUENCE</scope>
    <source>
        <strain evidence="2">Duluth1</strain>
        <tissue evidence="2">Whole animal</tissue>
    </source>
</reference>
<reference evidence="2" key="1">
    <citation type="journal article" date="2019" name="bioRxiv">
        <title>The Genome of the Zebra Mussel, Dreissena polymorpha: A Resource for Invasive Species Research.</title>
        <authorList>
            <person name="McCartney M.A."/>
            <person name="Auch B."/>
            <person name="Kono T."/>
            <person name="Mallez S."/>
            <person name="Zhang Y."/>
            <person name="Obille A."/>
            <person name="Becker A."/>
            <person name="Abrahante J.E."/>
            <person name="Garbe J."/>
            <person name="Badalamenti J.P."/>
            <person name="Herman A."/>
            <person name="Mangelson H."/>
            <person name="Liachko I."/>
            <person name="Sullivan S."/>
            <person name="Sone E.D."/>
            <person name="Koren S."/>
            <person name="Silverstein K.A.T."/>
            <person name="Beckman K.B."/>
            <person name="Gohl D.M."/>
        </authorList>
    </citation>
    <scope>NUCLEOTIDE SEQUENCE</scope>
    <source>
        <strain evidence="2">Duluth1</strain>
        <tissue evidence="2">Whole animal</tissue>
    </source>
</reference>
<dbReference type="EMBL" id="JAIWYP010000016">
    <property type="protein sequence ID" value="KAH3693859.1"/>
    <property type="molecule type" value="Genomic_DNA"/>
</dbReference>
<dbReference type="Proteomes" id="UP000828390">
    <property type="component" value="Unassembled WGS sequence"/>
</dbReference>
<proteinExistence type="predicted"/>